<evidence type="ECO:0000256" key="1">
    <source>
        <dbReference type="SAM" id="MobiDB-lite"/>
    </source>
</evidence>
<protein>
    <submittedName>
        <fullName evidence="2">Uncharacterized protein</fullName>
    </submittedName>
</protein>
<dbReference type="Proteomes" id="UP000000763">
    <property type="component" value="Chromosome 9"/>
</dbReference>
<accession>Q6H433</accession>
<reference evidence="3" key="1">
    <citation type="journal article" date="2005" name="Nature">
        <title>The map-based sequence of the rice genome.</title>
        <authorList>
            <consortium name="International rice genome sequencing project (IRGSP)"/>
            <person name="Matsumoto T."/>
            <person name="Wu J."/>
            <person name="Kanamori H."/>
            <person name="Katayose Y."/>
            <person name="Fujisawa M."/>
            <person name="Namiki N."/>
            <person name="Mizuno H."/>
            <person name="Yamamoto K."/>
            <person name="Antonio B.A."/>
            <person name="Baba T."/>
            <person name="Sakata K."/>
            <person name="Nagamura Y."/>
            <person name="Aoki H."/>
            <person name="Arikawa K."/>
            <person name="Arita K."/>
            <person name="Bito T."/>
            <person name="Chiden Y."/>
            <person name="Fujitsuka N."/>
            <person name="Fukunaka R."/>
            <person name="Hamada M."/>
            <person name="Harada C."/>
            <person name="Hayashi A."/>
            <person name="Hijishita S."/>
            <person name="Honda M."/>
            <person name="Hosokawa S."/>
            <person name="Ichikawa Y."/>
            <person name="Idonuma A."/>
            <person name="Iijima M."/>
            <person name="Ikeda M."/>
            <person name="Ikeno M."/>
            <person name="Ito K."/>
            <person name="Ito S."/>
            <person name="Ito T."/>
            <person name="Ito Y."/>
            <person name="Ito Y."/>
            <person name="Iwabuchi A."/>
            <person name="Kamiya K."/>
            <person name="Karasawa W."/>
            <person name="Kurita K."/>
            <person name="Katagiri S."/>
            <person name="Kikuta A."/>
            <person name="Kobayashi H."/>
            <person name="Kobayashi N."/>
            <person name="Machita K."/>
            <person name="Maehara T."/>
            <person name="Masukawa M."/>
            <person name="Mizubayashi T."/>
            <person name="Mukai Y."/>
            <person name="Nagasaki H."/>
            <person name="Nagata Y."/>
            <person name="Naito S."/>
            <person name="Nakashima M."/>
            <person name="Nakama Y."/>
            <person name="Nakamichi Y."/>
            <person name="Nakamura M."/>
            <person name="Meguro A."/>
            <person name="Negishi M."/>
            <person name="Ohta I."/>
            <person name="Ohta T."/>
            <person name="Okamoto M."/>
            <person name="Ono N."/>
            <person name="Saji S."/>
            <person name="Sakaguchi M."/>
            <person name="Sakai K."/>
            <person name="Shibata M."/>
            <person name="Shimokawa T."/>
            <person name="Song J."/>
            <person name="Takazaki Y."/>
            <person name="Terasawa K."/>
            <person name="Tsugane M."/>
            <person name="Tsuji K."/>
            <person name="Ueda S."/>
            <person name="Waki K."/>
            <person name="Yamagata H."/>
            <person name="Yamamoto M."/>
            <person name="Yamamoto S."/>
            <person name="Yamane H."/>
            <person name="Yoshiki S."/>
            <person name="Yoshihara R."/>
            <person name="Yukawa K."/>
            <person name="Zhong H."/>
            <person name="Yano M."/>
            <person name="Yuan Q."/>
            <person name="Ouyang S."/>
            <person name="Liu J."/>
            <person name="Jones K.M."/>
            <person name="Gansberger K."/>
            <person name="Moffat K."/>
            <person name="Hill J."/>
            <person name="Bera J."/>
            <person name="Fadrosh D."/>
            <person name="Jin S."/>
            <person name="Johri S."/>
            <person name="Kim M."/>
            <person name="Overton L."/>
            <person name="Reardon M."/>
            <person name="Tsitrin T."/>
            <person name="Vuong H."/>
            <person name="Weaver B."/>
            <person name="Ciecko A."/>
            <person name="Tallon L."/>
            <person name="Jackson J."/>
            <person name="Pai G."/>
            <person name="Aken S.V."/>
            <person name="Utterback T."/>
            <person name="Reidmuller S."/>
            <person name="Feldblyum T."/>
            <person name="Hsiao J."/>
            <person name="Zismann V."/>
            <person name="Iobst S."/>
            <person name="de Vazeille A.R."/>
            <person name="Buell C.R."/>
            <person name="Ying K."/>
            <person name="Li Y."/>
            <person name="Lu T."/>
            <person name="Huang Y."/>
            <person name="Zhao Q."/>
            <person name="Feng Q."/>
            <person name="Zhang L."/>
            <person name="Zhu J."/>
            <person name="Weng Q."/>
            <person name="Mu J."/>
            <person name="Lu Y."/>
            <person name="Fan D."/>
            <person name="Liu Y."/>
            <person name="Guan J."/>
            <person name="Zhang Y."/>
            <person name="Yu S."/>
            <person name="Liu X."/>
            <person name="Zhang Y."/>
            <person name="Hong G."/>
            <person name="Han B."/>
            <person name="Choisne N."/>
            <person name="Demange N."/>
            <person name="Orjeda G."/>
            <person name="Samain S."/>
            <person name="Cattolico L."/>
            <person name="Pelletier E."/>
            <person name="Couloux A."/>
            <person name="Segurens B."/>
            <person name="Wincker P."/>
            <person name="D'Hont A."/>
            <person name="Scarpelli C."/>
            <person name="Weissenbach J."/>
            <person name="Salanoubat M."/>
            <person name="Quetier F."/>
            <person name="Yu Y."/>
            <person name="Kim H.R."/>
            <person name="Rambo T."/>
            <person name="Currie J."/>
            <person name="Collura K."/>
            <person name="Luo M."/>
            <person name="Yang T."/>
            <person name="Ammiraju J.S.S."/>
            <person name="Engler F."/>
            <person name="Soderlund C."/>
            <person name="Wing R.A."/>
            <person name="Palmer L.E."/>
            <person name="de la Bastide M."/>
            <person name="Spiegel L."/>
            <person name="Nascimento L."/>
            <person name="Zutavern T."/>
            <person name="O'Shaughnessy A."/>
            <person name="Dike S."/>
            <person name="Dedhia N."/>
            <person name="Preston R."/>
            <person name="Balija V."/>
            <person name="McCombie W.R."/>
            <person name="Chow T."/>
            <person name="Chen H."/>
            <person name="Chung M."/>
            <person name="Chen C."/>
            <person name="Shaw J."/>
            <person name="Wu H."/>
            <person name="Hsiao K."/>
            <person name="Chao Y."/>
            <person name="Chu M."/>
            <person name="Cheng C."/>
            <person name="Hour A."/>
            <person name="Lee P."/>
            <person name="Lin S."/>
            <person name="Lin Y."/>
            <person name="Liou J."/>
            <person name="Liu S."/>
            <person name="Hsing Y."/>
            <person name="Raghuvanshi S."/>
            <person name="Mohanty A."/>
            <person name="Bharti A.K."/>
            <person name="Gaur A."/>
            <person name="Gupta V."/>
            <person name="Kumar D."/>
            <person name="Ravi V."/>
            <person name="Vij S."/>
            <person name="Kapur A."/>
            <person name="Khurana P."/>
            <person name="Khurana P."/>
            <person name="Khurana J.P."/>
            <person name="Tyagi A.K."/>
            <person name="Gaikwad K."/>
            <person name="Singh A."/>
            <person name="Dalal V."/>
            <person name="Srivastava S."/>
            <person name="Dixit A."/>
            <person name="Pal A.K."/>
            <person name="Ghazi I.A."/>
            <person name="Yadav M."/>
            <person name="Pandit A."/>
            <person name="Bhargava A."/>
            <person name="Sureshbabu K."/>
            <person name="Batra K."/>
            <person name="Sharma T.R."/>
            <person name="Mohapatra T."/>
            <person name="Singh N.K."/>
            <person name="Messing J."/>
            <person name="Nelson A.B."/>
            <person name="Fuks G."/>
            <person name="Kavchok S."/>
            <person name="Keizer G."/>
            <person name="Linton E."/>
            <person name="Llaca V."/>
            <person name="Song R."/>
            <person name="Tanyolac B."/>
            <person name="Young S."/>
            <person name="Ho-Il K."/>
            <person name="Hahn J.H."/>
            <person name="Sangsakoo G."/>
            <person name="Vanavichit A."/>
            <person name="de Mattos Luiz.A.T."/>
            <person name="Zimmer P.D."/>
            <person name="Malone G."/>
            <person name="Dellagostin O."/>
            <person name="de Oliveira A.C."/>
            <person name="Bevan M."/>
            <person name="Bancroft I."/>
            <person name="Minx P."/>
            <person name="Cordum H."/>
            <person name="Wilson R."/>
            <person name="Cheng Z."/>
            <person name="Jin W."/>
            <person name="Jiang J."/>
            <person name="Leong S.A."/>
            <person name="Iwama H."/>
            <person name="Gojobori T."/>
            <person name="Itoh T."/>
            <person name="Niimura Y."/>
            <person name="Fujii Y."/>
            <person name="Habara T."/>
            <person name="Sakai H."/>
            <person name="Sato Y."/>
            <person name="Wilson G."/>
            <person name="Kumar K."/>
            <person name="McCouch S."/>
            <person name="Juretic N."/>
            <person name="Hoen D."/>
            <person name="Wright S."/>
            <person name="Bruskiewich R."/>
            <person name="Bureau T."/>
            <person name="Miyao A."/>
            <person name="Hirochika H."/>
            <person name="Nishikawa T."/>
            <person name="Kadowaki K."/>
            <person name="Sugiura M."/>
            <person name="Burr B."/>
            <person name="Sasaki T."/>
        </authorList>
    </citation>
    <scope>NUCLEOTIDE SEQUENCE [LARGE SCALE GENOMIC DNA]</scope>
    <source>
        <strain evidence="3">cv. Nipponbare</strain>
    </source>
</reference>
<gene>
    <name evidence="2" type="primary">P0651G05.18</name>
</gene>
<feature type="region of interest" description="Disordered" evidence="1">
    <location>
        <begin position="39"/>
        <end position="98"/>
    </location>
</feature>
<evidence type="ECO:0000313" key="3">
    <source>
        <dbReference type="Proteomes" id="UP000000763"/>
    </source>
</evidence>
<dbReference type="EMBL" id="AP006528">
    <property type="protein sequence ID" value="BAD26516.1"/>
    <property type="molecule type" value="Genomic_DNA"/>
</dbReference>
<sequence>MAKARNKVLQSNASNDALGAIVAHPSELGFYLENPVREWEDGSPTTPQAATCCHHRHQPTTDNAHAMALPSPSPPMPAGSCHESNGFGYRGVGPPTSL</sequence>
<organism evidence="2 3">
    <name type="scientific">Oryza sativa subsp. japonica</name>
    <name type="common">Rice</name>
    <dbReference type="NCBI Taxonomy" id="39947"/>
    <lineage>
        <taxon>Eukaryota</taxon>
        <taxon>Viridiplantae</taxon>
        <taxon>Streptophyta</taxon>
        <taxon>Embryophyta</taxon>
        <taxon>Tracheophyta</taxon>
        <taxon>Spermatophyta</taxon>
        <taxon>Magnoliopsida</taxon>
        <taxon>Liliopsida</taxon>
        <taxon>Poales</taxon>
        <taxon>Poaceae</taxon>
        <taxon>BOP clade</taxon>
        <taxon>Oryzoideae</taxon>
        <taxon>Oryzeae</taxon>
        <taxon>Oryzinae</taxon>
        <taxon>Oryza</taxon>
        <taxon>Oryza sativa</taxon>
    </lineage>
</organism>
<dbReference type="AlphaFoldDB" id="Q6H433"/>
<proteinExistence type="predicted"/>
<reference evidence="3" key="2">
    <citation type="journal article" date="2008" name="Nucleic Acids Res.">
        <title>The rice annotation project database (RAP-DB): 2008 update.</title>
        <authorList>
            <consortium name="The rice annotation project (RAP)"/>
        </authorList>
    </citation>
    <scope>GENOME REANNOTATION</scope>
    <source>
        <strain evidence="3">cv. Nipponbare</strain>
    </source>
</reference>
<evidence type="ECO:0000313" key="2">
    <source>
        <dbReference type="EMBL" id="BAD26516.1"/>
    </source>
</evidence>
<name>Q6H433_ORYSJ</name>